<name>A0AAE0W5D5_9BIVA</name>
<proteinExistence type="predicted"/>
<sequence>MHAYTIFRSQVILGGVLGPAVETIAKMVLPNLLPVSGSIKHPGDRCYLWRCIHCYEEGGVRGGYQGASVKCTKHEAFIN</sequence>
<reference evidence="1" key="3">
    <citation type="submission" date="2023-05" db="EMBL/GenBank/DDBJ databases">
        <authorList>
            <person name="Smith C.H."/>
        </authorList>
    </citation>
    <scope>NUCLEOTIDE SEQUENCE</scope>
    <source>
        <strain evidence="1">CHS0354</strain>
        <tissue evidence="1">Mantle</tissue>
    </source>
</reference>
<reference evidence="1" key="2">
    <citation type="journal article" date="2021" name="Genome Biol. Evol.">
        <title>Developing a high-quality reference genome for a parasitic bivalve with doubly uniparental inheritance (Bivalvia: Unionida).</title>
        <authorList>
            <person name="Smith C.H."/>
        </authorList>
    </citation>
    <scope>NUCLEOTIDE SEQUENCE</scope>
    <source>
        <strain evidence="1">CHS0354</strain>
        <tissue evidence="1">Mantle</tissue>
    </source>
</reference>
<reference evidence="1" key="1">
    <citation type="journal article" date="2021" name="Genome Biol. Evol.">
        <title>A High-Quality Reference Genome for a Parasitic Bivalve with Doubly Uniparental Inheritance (Bivalvia: Unionida).</title>
        <authorList>
            <person name="Smith C.H."/>
        </authorList>
    </citation>
    <scope>NUCLEOTIDE SEQUENCE</scope>
    <source>
        <strain evidence="1">CHS0354</strain>
    </source>
</reference>
<feature type="non-terminal residue" evidence="1">
    <location>
        <position position="79"/>
    </location>
</feature>
<evidence type="ECO:0000313" key="2">
    <source>
        <dbReference type="Proteomes" id="UP001195483"/>
    </source>
</evidence>
<evidence type="ECO:0000313" key="1">
    <source>
        <dbReference type="EMBL" id="KAK3600855.1"/>
    </source>
</evidence>
<dbReference type="EMBL" id="JAEAOA010000874">
    <property type="protein sequence ID" value="KAK3600855.1"/>
    <property type="molecule type" value="Genomic_DNA"/>
</dbReference>
<organism evidence="1 2">
    <name type="scientific">Potamilus streckersoni</name>
    <dbReference type="NCBI Taxonomy" id="2493646"/>
    <lineage>
        <taxon>Eukaryota</taxon>
        <taxon>Metazoa</taxon>
        <taxon>Spiralia</taxon>
        <taxon>Lophotrochozoa</taxon>
        <taxon>Mollusca</taxon>
        <taxon>Bivalvia</taxon>
        <taxon>Autobranchia</taxon>
        <taxon>Heteroconchia</taxon>
        <taxon>Palaeoheterodonta</taxon>
        <taxon>Unionida</taxon>
        <taxon>Unionoidea</taxon>
        <taxon>Unionidae</taxon>
        <taxon>Ambleminae</taxon>
        <taxon>Lampsilini</taxon>
        <taxon>Potamilus</taxon>
    </lineage>
</organism>
<comment type="caution">
    <text evidence="1">The sequence shown here is derived from an EMBL/GenBank/DDBJ whole genome shotgun (WGS) entry which is preliminary data.</text>
</comment>
<accession>A0AAE0W5D5</accession>
<dbReference type="Proteomes" id="UP001195483">
    <property type="component" value="Unassembled WGS sequence"/>
</dbReference>
<protein>
    <submittedName>
        <fullName evidence="1">Uncharacterized protein</fullName>
    </submittedName>
</protein>
<gene>
    <name evidence="1" type="ORF">CHS0354_014221</name>
</gene>
<dbReference type="AlphaFoldDB" id="A0AAE0W5D5"/>
<keyword evidence="2" id="KW-1185">Reference proteome</keyword>